<dbReference type="Proteomes" id="UP000190675">
    <property type="component" value="Chromosome I"/>
</dbReference>
<evidence type="ECO:0000313" key="3">
    <source>
        <dbReference type="Proteomes" id="UP000190675"/>
    </source>
</evidence>
<name>A0A1M5I0T5_9BRAD</name>
<reference evidence="2 3" key="1">
    <citation type="submission" date="2016-11" db="EMBL/GenBank/DDBJ databases">
        <authorList>
            <person name="Jaros S."/>
            <person name="Januszkiewicz K."/>
            <person name="Wedrychowicz H."/>
        </authorList>
    </citation>
    <scope>NUCLEOTIDE SEQUENCE [LARGE SCALE GENOMIC DNA]</scope>
    <source>
        <strain evidence="2 3">GAS242</strain>
    </source>
</reference>
<accession>A0A1M5I0T5</accession>
<dbReference type="Pfam" id="PF13472">
    <property type="entry name" value="Lipase_GDSL_2"/>
    <property type="match status" value="1"/>
</dbReference>
<evidence type="ECO:0000259" key="1">
    <source>
        <dbReference type="Pfam" id="PF13472"/>
    </source>
</evidence>
<dbReference type="SUPFAM" id="SSF52266">
    <property type="entry name" value="SGNH hydrolase"/>
    <property type="match status" value="1"/>
</dbReference>
<dbReference type="InterPro" id="IPR013830">
    <property type="entry name" value="SGNH_hydro"/>
</dbReference>
<organism evidence="2 3">
    <name type="scientific">Bradyrhizobium erythrophlei</name>
    <dbReference type="NCBI Taxonomy" id="1437360"/>
    <lineage>
        <taxon>Bacteria</taxon>
        <taxon>Pseudomonadati</taxon>
        <taxon>Pseudomonadota</taxon>
        <taxon>Alphaproteobacteria</taxon>
        <taxon>Hyphomicrobiales</taxon>
        <taxon>Nitrobacteraceae</taxon>
        <taxon>Bradyrhizobium</taxon>
    </lineage>
</organism>
<dbReference type="InterPro" id="IPR051532">
    <property type="entry name" value="Ester_Hydrolysis_Enzymes"/>
</dbReference>
<dbReference type="PANTHER" id="PTHR30383:SF5">
    <property type="entry name" value="SGNH HYDROLASE-TYPE ESTERASE DOMAIN-CONTAINING PROTEIN"/>
    <property type="match status" value="1"/>
</dbReference>
<dbReference type="EMBL" id="LT670818">
    <property type="protein sequence ID" value="SHG21936.1"/>
    <property type="molecule type" value="Genomic_DNA"/>
</dbReference>
<proteinExistence type="predicted"/>
<dbReference type="AlphaFoldDB" id="A0A1M5I0T5"/>
<gene>
    <name evidence="2" type="ORF">SAMN05444169_1204</name>
</gene>
<dbReference type="GO" id="GO:0004622">
    <property type="term" value="F:phosphatidylcholine lysophospholipase activity"/>
    <property type="evidence" value="ECO:0007669"/>
    <property type="project" value="TreeGrafter"/>
</dbReference>
<evidence type="ECO:0000313" key="2">
    <source>
        <dbReference type="EMBL" id="SHG21936.1"/>
    </source>
</evidence>
<keyword evidence="2" id="KW-0378">Hydrolase</keyword>
<protein>
    <submittedName>
        <fullName evidence="2">GDSL-like Lipase/Acylhydrolase family protein</fullName>
    </submittedName>
</protein>
<feature type="domain" description="SGNH hydrolase-type esterase" evidence="1">
    <location>
        <begin position="62"/>
        <end position="175"/>
    </location>
</feature>
<dbReference type="PANTHER" id="PTHR30383">
    <property type="entry name" value="THIOESTERASE 1/PROTEASE 1/LYSOPHOSPHOLIPASE L1"/>
    <property type="match status" value="1"/>
</dbReference>
<sequence>MPSCPLAEADSRMRIAAERRVENNMDVSIRWPGRRSAMVGAALVSAISLGATAVKAEVHIVALGDSAIRGHGVSASEAYPAQLEAALRARGHKVTVVNRGVDGDTTAGVLARLDRAVPPGSDIVVLNIGDPRGNDVVLHHLSPAAAEAGAQSIMAKLRVKGVAVYRITRMQRGLVDRSELHVENMHDKSNTMWHLNRAGYAIVVERTLPAIEALVKESESRSP</sequence>
<dbReference type="InterPro" id="IPR036514">
    <property type="entry name" value="SGNH_hydro_sf"/>
</dbReference>
<dbReference type="Gene3D" id="3.40.50.1110">
    <property type="entry name" value="SGNH hydrolase"/>
    <property type="match status" value="1"/>
</dbReference>